<dbReference type="STRING" id="1121131.SAMN02745229_02031"/>
<protein>
    <submittedName>
        <fullName evidence="2">Glycosyltransferase involved in cell wall bisynthesis</fullName>
    </submittedName>
</protein>
<sequence>MIDISVIVPVYQVELYIEKMMKCLQTQTIQNYKLIIIDDKTEDNSIEIVNAYKDFFGDRMVIIHNSCNMGLSMSRNVGLDYVSKHRTKYVTFLDSDDWVEERYLEDLYSLAEKEQLDLCVAGIIRYEDETNRIICKEMISFGDDVYSIEDCKALAIINPCAYAKIYRFEPICDVRFRSIKRSEDTCYLFECLKKLKLVMFTNNAFYHYRVRSSSLTGAMNDEKYISMHEGFAEIMPLIADNNGTKIKEQFICQVFIRSSVGGVCRLSFKNMKRRKELEKEERGFLDQCITEWRNNTYLNILSSNFGGKKIIALKICSTLYKLHLFSVFICFYYFYNQILGKDVRA</sequence>
<dbReference type="Pfam" id="PF00535">
    <property type="entry name" value="Glycos_transf_2"/>
    <property type="match status" value="1"/>
</dbReference>
<name>A0A1M5Z878_BUTFI</name>
<dbReference type="RefSeq" id="WP_167562706.1">
    <property type="nucleotide sequence ID" value="NZ_FQXK01000016.1"/>
</dbReference>
<dbReference type="AlphaFoldDB" id="A0A1M5Z878"/>
<dbReference type="PANTHER" id="PTHR43685:SF2">
    <property type="entry name" value="GLYCOSYLTRANSFERASE 2-LIKE DOMAIN-CONTAINING PROTEIN"/>
    <property type="match status" value="1"/>
</dbReference>
<accession>A0A1M5Z878</accession>
<evidence type="ECO:0000313" key="3">
    <source>
        <dbReference type="Proteomes" id="UP000184278"/>
    </source>
</evidence>
<feature type="domain" description="Glycosyltransferase 2-like" evidence="1">
    <location>
        <begin position="5"/>
        <end position="136"/>
    </location>
</feature>
<dbReference type="SUPFAM" id="SSF53448">
    <property type="entry name" value="Nucleotide-diphospho-sugar transferases"/>
    <property type="match status" value="1"/>
</dbReference>
<keyword evidence="2" id="KW-0808">Transferase</keyword>
<dbReference type="Proteomes" id="UP000184278">
    <property type="component" value="Unassembled WGS sequence"/>
</dbReference>
<dbReference type="PANTHER" id="PTHR43685">
    <property type="entry name" value="GLYCOSYLTRANSFERASE"/>
    <property type="match status" value="1"/>
</dbReference>
<dbReference type="EMBL" id="FQXK01000016">
    <property type="protein sequence ID" value="SHI20298.1"/>
    <property type="molecule type" value="Genomic_DNA"/>
</dbReference>
<dbReference type="CDD" id="cd00761">
    <property type="entry name" value="Glyco_tranf_GTA_type"/>
    <property type="match status" value="1"/>
</dbReference>
<evidence type="ECO:0000259" key="1">
    <source>
        <dbReference type="Pfam" id="PF00535"/>
    </source>
</evidence>
<organism evidence="2 3">
    <name type="scientific">Butyrivibrio fibrisolvens DSM 3071</name>
    <dbReference type="NCBI Taxonomy" id="1121131"/>
    <lineage>
        <taxon>Bacteria</taxon>
        <taxon>Bacillati</taxon>
        <taxon>Bacillota</taxon>
        <taxon>Clostridia</taxon>
        <taxon>Lachnospirales</taxon>
        <taxon>Lachnospiraceae</taxon>
        <taxon>Butyrivibrio</taxon>
    </lineage>
</organism>
<dbReference type="InterPro" id="IPR050834">
    <property type="entry name" value="Glycosyltransf_2"/>
</dbReference>
<evidence type="ECO:0000313" key="2">
    <source>
        <dbReference type="EMBL" id="SHI20298.1"/>
    </source>
</evidence>
<dbReference type="GO" id="GO:0016740">
    <property type="term" value="F:transferase activity"/>
    <property type="evidence" value="ECO:0007669"/>
    <property type="project" value="UniProtKB-KW"/>
</dbReference>
<gene>
    <name evidence="2" type="ORF">SAMN02745229_02031</name>
</gene>
<reference evidence="3" key="1">
    <citation type="submission" date="2016-11" db="EMBL/GenBank/DDBJ databases">
        <authorList>
            <person name="Varghese N."/>
            <person name="Submissions S."/>
        </authorList>
    </citation>
    <scope>NUCLEOTIDE SEQUENCE [LARGE SCALE GENOMIC DNA]</scope>
    <source>
        <strain evidence="3">DSM 3071</strain>
    </source>
</reference>
<dbReference type="Gene3D" id="3.90.550.10">
    <property type="entry name" value="Spore Coat Polysaccharide Biosynthesis Protein SpsA, Chain A"/>
    <property type="match status" value="1"/>
</dbReference>
<dbReference type="InterPro" id="IPR029044">
    <property type="entry name" value="Nucleotide-diphossugar_trans"/>
</dbReference>
<keyword evidence="3" id="KW-1185">Reference proteome</keyword>
<proteinExistence type="predicted"/>
<dbReference type="InterPro" id="IPR001173">
    <property type="entry name" value="Glyco_trans_2-like"/>
</dbReference>